<sequence length="171" mass="19720">MSGSFRQPPGRGSCTVQYRHHTQTQIHPRHQLLSRAEFIIFKPSRHSFPAKMAPSAKTASTKHKFTIDYSRPAADGVFDGADFEKFLHDRIKVENKAGQLGDNVKITRDASNKITVTTNIPFSKRYLKYLTKKFLKKNTLRDWIRVVASSKDVYQLRFYNIARDGDDEDEE</sequence>
<dbReference type="GO" id="GO:0005737">
    <property type="term" value="C:cytoplasm"/>
    <property type="evidence" value="ECO:0007669"/>
    <property type="project" value="UniProtKB-ARBA"/>
</dbReference>
<dbReference type="AlphaFoldDB" id="A0A0C9TLR4"/>
<organism evidence="4 5">
    <name type="scientific">Paxillus involutus ATCC 200175</name>
    <dbReference type="NCBI Taxonomy" id="664439"/>
    <lineage>
        <taxon>Eukaryota</taxon>
        <taxon>Fungi</taxon>
        <taxon>Dikarya</taxon>
        <taxon>Basidiomycota</taxon>
        <taxon>Agaricomycotina</taxon>
        <taxon>Agaricomycetes</taxon>
        <taxon>Agaricomycetidae</taxon>
        <taxon>Boletales</taxon>
        <taxon>Paxilineae</taxon>
        <taxon>Paxillaceae</taxon>
        <taxon>Paxillus</taxon>
    </lineage>
</organism>
<comment type="similarity">
    <text evidence="1">Belongs to the eukaryotic ribosomal protein eL22 family.</text>
</comment>
<dbReference type="PANTHER" id="PTHR10064">
    <property type="entry name" value="60S RIBOSOMAL PROTEIN L22"/>
    <property type="match status" value="1"/>
</dbReference>
<dbReference type="Gene3D" id="3.30.1360.210">
    <property type="match status" value="1"/>
</dbReference>
<dbReference type="InterPro" id="IPR038526">
    <property type="entry name" value="Ribosomal_eL22_sf"/>
</dbReference>
<evidence type="ECO:0000256" key="3">
    <source>
        <dbReference type="ARBA" id="ARBA00023274"/>
    </source>
</evidence>
<dbReference type="PANTHER" id="PTHR10064:SF31">
    <property type="entry name" value="LARGE RIBOSOMAL SUBUNIT PROTEIN EL22A-RELATED"/>
    <property type="match status" value="1"/>
</dbReference>
<name>A0A0C9TLR4_PAXIN</name>
<evidence type="ECO:0000256" key="2">
    <source>
        <dbReference type="ARBA" id="ARBA00022980"/>
    </source>
</evidence>
<evidence type="ECO:0008006" key="6">
    <source>
        <dbReference type="Google" id="ProtNLM"/>
    </source>
</evidence>
<reference evidence="4 5" key="1">
    <citation type="submission" date="2014-06" db="EMBL/GenBank/DDBJ databases">
        <authorList>
            <consortium name="DOE Joint Genome Institute"/>
            <person name="Kuo A."/>
            <person name="Kohler A."/>
            <person name="Nagy L.G."/>
            <person name="Floudas D."/>
            <person name="Copeland A."/>
            <person name="Barry K.W."/>
            <person name="Cichocki N."/>
            <person name="Veneault-Fourrey C."/>
            <person name="LaButti K."/>
            <person name="Lindquist E.A."/>
            <person name="Lipzen A."/>
            <person name="Lundell T."/>
            <person name="Morin E."/>
            <person name="Murat C."/>
            <person name="Sun H."/>
            <person name="Tunlid A."/>
            <person name="Henrissat B."/>
            <person name="Grigoriev I.V."/>
            <person name="Hibbett D.S."/>
            <person name="Martin F."/>
            <person name="Nordberg H.P."/>
            <person name="Cantor M.N."/>
            <person name="Hua S.X."/>
        </authorList>
    </citation>
    <scope>NUCLEOTIDE SEQUENCE [LARGE SCALE GENOMIC DNA]</scope>
    <source>
        <strain evidence="4 5">ATCC 200175</strain>
    </source>
</reference>
<gene>
    <name evidence="4" type="ORF">PAXINDRAFT_102496</name>
</gene>
<dbReference type="HOGENOM" id="CLU_105624_0_1_1"/>
<dbReference type="GO" id="GO:0003723">
    <property type="term" value="F:RNA binding"/>
    <property type="evidence" value="ECO:0007669"/>
    <property type="project" value="TreeGrafter"/>
</dbReference>
<protein>
    <recommendedName>
        <fullName evidence="6">60S ribosomal protein L22</fullName>
    </recommendedName>
</protein>
<dbReference type="InterPro" id="IPR002671">
    <property type="entry name" value="Ribosomal_eL22"/>
</dbReference>
<proteinExistence type="inferred from homology"/>
<evidence type="ECO:0000313" key="4">
    <source>
        <dbReference type="EMBL" id="KIJ08662.1"/>
    </source>
</evidence>
<keyword evidence="3" id="KW-0687">Ribonucleoprotein</keyword>
<dbReference type="GO" id="GO:0003735">
    <property type="term" value="F:structural constituent of ribosome"/>
    <property type="evidence" value="ECO:0007669"/>
    <property type="project" value="InterPro"/>
</dbReference>
<dbReference type="GO" id="GO:1990904">
    <property type="term" value="C:ribonucleoprotein complex"/>
    <property type="evidence" value="ECO:0007669"/>
    <property type="project" value="UniProtKB-KW"/>
</dbReference>
<dbReference type="EMBL" id="KN819579">
    <property type="protein sequence ID" value="KIJ08662.1"/>
    <property type="molecule type" value="Genomic_DNA"/>
</dbReference>
<keyword evidence="5" id="KW-1185">Reference proteome</keyword>
<dbReference type="Proteomes" id="UP000053647">
    <property type="component" value="Unassembled WGS sequence"/>
</dbReference>
<evidence type="ECO:0000313" key="5">
    <source>
        <dbReference type="Proteomes" id="UP000053647"/>
    </source>
</evidence>
<dbReference type="GO" id="GO:0005840">
    <property type="term" value="C:ribosome"/>
    <property type="evidence" value="ECO:0007669"/>
    <property type="project" value="UniProtKB-KW"/>
</dbReference>
<reference evidence="5" key="2">
    <citation type="submission" date="2015-01" db="EMBL/GenBank/DDBJ databases">
        <title>Evolutionary Origins and Diversification of the Mycorrhizal Mutualists.</title>
        <authorList>
            <consortium name="DOE Joint Genome Institute"/>
            <consortium name="Mycorrhizal Genomics Consortium"/>
            <person name="Kohler A."/>
            <person name="Kuo A."/>
            <person name="Nagy L.G."/>
            <person name="Floudas D."/>
            <person name="Copeland A."/>
            <person name="Barry K.W."/>
            <person name="Cichocki N."/>
            <person name="Veneault-Fourrey C."/>
            <person name="LaButti K."/>
            <person name="Lindquist E.A."/>
            <person name="Lipzen A."/>
            <person name="Lundell T."/>
            <person name="Morin E."/>
            <person name="Murat C."/>
            <person name="Riley R."/>
            <person name="Ohm R."/>
            <person name="Sun H."/>
            <person name="Tunlid A."/>
            <person name="Henrissat B."/>
            <person name="Grigoriev I.V."/>
            <person name="Hibbett D.S."/>
            <person name="Martin F."/>
        </authorList>
    </citation>
    <scope>NUCLEOTIDE SEQUENCE [LARGE SCALE GENOMIC DNA]</scope>
    <source>
        <strain evidence="5">ATCC 200175</strain>
    </source>
</reference>
<dbReference type="Pfam" id="PF01776">
    <property type="entry name" value="Ribosomal_L22e"/>
    <property type="match status" value="1"/>
</dbReference>
<accession>A0A0C9TLR4</accession>
<evidence type="ECO:0000256" key="1">
    <source>
        <dbReference type="ARBA" id="ARBA00007817"/>
    </source>
</evidence>
<dbReference type="GO" id="GO:0002181">
    <property type="term" value="P:cytoplasmic translation"/>
    <property type="evidence" value="ECO:0007669"/>
    <property type="project" value="TreeGrafter"/>
</dbReference>
<keyword evidence="2" id="KW-0689">Ribosomal protein</keyword>
<dbReference type="OrthoDB" id="10259820at2759"/>
<dbReference type="FunFam" id="3.30.1360.210:FF:000001">
    <property type="entry name" value="60S ribosomal protein L22 1"/>
    <property type="match status" value="1"/>
</dbReference>